<comment type="similarity">
    <text evidence="8">Belongs to the bacterial reverse transcriptase family.</text>
</comment>
<evidence type="ECO:0000256" key="2">
    <source>
        <dbReference type="ARBA" id="ARBA00022679"/>
    </source>
</evidence>
<keyword evidence="3" id="KW-0548">Nucleotidyltransferase</keyword>
<dbReference type="STRING" id="579405.Dd703_2371"/>
<evidence type="ECO:0000256" key="9">
    <source>
        <dbReference type="ARBA" id="ARBA00048173"/>
    </source>
</evidence>
<evidence type="ECO:0000313" key="11">
    <source>
        <dbReference type="EMBL" id="ACS86154.1"/>
    </source>
</evidence>
<dbReference type="InterPro" id="IPR051083">
    <property type="entry name" value="GrpII_Intron_Splice-Mob/Def"/>
</dbReference>
<comment type="catalytic activity">
    <reaction evidence="9">
        <text>DNA(n) + a 2'-deoxyribonucleoside 5'-triphosphate = DNA(n+1) + diphosphate</text>
        <dbReference type="Rhea" id="RHEA:22508"/>
        <dbReference type="Rhea" id="RHEA-COMP:17339"/>
        <dbReference type="Rhea" id="RHEA-COMP:17340"/>
        <dbReference type="ChEBI" id="CHEBI:33019"/>
        <dbReference type="ChEBI" id="CHEBI:61560"/>
        <dbReference type="ChEBI" id="CHEBI:173112"/>
        <dbReference type="EC" id="2.7.7.49"/>
    </reaction>
</comment>
<reference evidence="11" key="1">
    <citation type="submission" date="2009-06" db="EMBL/GenBank/DDBJ databases">
        <title>Complete sequence of Dickeya dadantii Ech703.</title>
        <authorList>
            <consortium name="US DOE Joint Genome Institute"/>
            <person name="Lucas S."/>
            <person name="Copeland A."/>
            <person name="Lapidus A."/>
            <person name="Glavina del Rio T."/>
            <person name="Dalin E."/>
            <person name="Tice H."/>
            <person name="Bruce D."/>
            <person name="Goodwin L."/>
            <person name="Pitluck S."/>
            <person name="Chertkov O."/>
            <person name="Brettin T."/>
            <person name="Detter J.C."/>
            <person name="Han C."/>
            <person name="Larimer F."/>
            <person name="Land M."/>
            <person name="Hauser L."/>
            <person name="Kyrpides N."/>
            <person name="Mikhailova N."/>
            <person name="Balakrishnan V."/>
            <person name="Glasner J."/>
            <person name="Perna N.T."/>
        </authorList>
    </citation>
    <scope>NUCLEOTIDE SEQUENCE [LARGE SCALE GENOMIC DNA]</scope>
    <source>
        <strain evidence="11">Ech703</strain>
    </source>
</reference>
<name>C6C8I8_MUSP7</name>
<dbReference type="eggNOG" id="COG3344">
    <property type="taxonomic scope" value="Bacteria"/>
</dbReference>
<gene>
    <name evidence="11" type="ordered locus">Dd703_2371</name>
</gene>
<dbReference type="GO" id="GO:0003723">
    <property type="term" value="F:RNA binding"/>
    <property type="evidence" value="ECO:0007669"/>
    <property type="project" value="InterPro"/>
</dbReference>
<dbReference type="Proteomes" id="UP000002734">
    <property type="component" value="Chromosome"/>
</dbReference>
<keyword evidence="7" id="KW-0051">Antiviral defense</keyword>
<evidence type="ECO:0000256" key="8">
    <source>
        <dbReference type="ARBA" id="ARBA00034120"/>
    </source>
</evidence>
<dbReference type="PROSITE" id="PS50878">
    <property type="entry name" value="RT_POL"/>
    <property type="match status" value="1"/>
</dbReference>
<keyword evidence="2" id="KW-0808">Transferase</keyword>
<dbReference type="InterPro" id="IPR000477">
    <property type="entry name" value="RT_dom"/>
</dbReference>
<dbReference type="CDD" id="cd03487">
    <property type="entry name" value="RT_Bac_retron_II"/>
    <property type="match status" value="1"/>
</dbReference>
<dbReference type="RefSeq" id="WP_015854061.1">
    <property type="nucleotide sequence ID" value="NC_012880.1"/>
</dbReference>
<dbReference type="GO" id="GO:0046872">
    <property type="term" value="F:metal ion binding"/>
    <property type="evidence" value="ECO:0007669"/>
    <property type="project" value="UniProtKB-KW"/>
</dbReference>
<feature type="domain" description="Reverse transcriptase" evidence="10">
    <location>
        <begin position="1"/>
        <end position="236"/>
    </location>
</feature>
<dbReference type="InterPro" id="IPR043502">
    <property type="entry name" value="DNA/RNA_pol_sf"/>
</dbReference>
<evidence type="ECO:0000259" key="10">
    <source>
        <dbReference type="PROSITE" id="PS50878"/>
    </source>
</evidence>
<keyword evidence="4" id="KW-0479">Metal-binding</keyword>
<dbReference type="Pfam" id="PF00078">
    <property type="entry name" value="RVT_1"/>
    <property type="match status" value="1"/>
</dbReference>
<keyword evidence="12" id="KW-1185">Reference proteome</keyword>
<keyword evidence="5" id="KW-0460">Magnesium</keyword>
<evidence type="ECO:0000256" key="7">
    <source>
        <dbReference type="ARBA" id="ARBA00023118"/>
    </source>
</evidence>
<dbReference type="PANTHER" id="PTHR34047">
    <property type="entry name" value="NUCLEAR INTRON MATURASE 1, MITOCHONDRIAL-RELATED"/>
    <property type="match status" value="1"/>
</dbReference>
<evidence type="ECO:0000256" key="6">
    <source>
        <dbReference type="ARBA" id="ARBA00022918"/>
    </source>
</evidence>
<dbReference type="GO" id="GO:0003964">
    <property type="term" value="F:RNA-directed DNA polymerase activity"/>
    <property type="evidence" value="ECO:0007669"/>
    <property type="project" value="UniProtKB-KW"/>
</dbReference>
<dbReference type="SUPFAM" id="SSF56672">
    <property type="entry name" value="DNA/RNA polymerases"/>
    <property type="match status" value="1"/>
</dbReference>
<evidence type="ECO:0000256" key="3">
    <source>
        <dbReference type="ARBA" id="ARBA00022695"/>
    </source>
</evidence>
<sequence>MSIKIKEIFDIYFNNSMDFNDFFNLNKMEYLEKKIFRGREIVAYKKGFNKLRLLHRFLNEAIFNRVDIMDDVVFSYRKKVNVFDCVYPHRANPFIFKTDIKNFFPSFNRDFIESKLESVFKEFIISDINEYLFKIVELVSYNDFLPVGFSTSPSLSNILFSDADKKLKSFSISNGYIYTRYSDDIIISSESEIHKKDIFTTVQGIINSECDSFVLNFDKTKLLKKGGVRKIMGVSIMPDGYISVDKTIKNNIETKLHYISKLNNVNSQEPELIEIKRYLSGMINYISTIDDGYINKLKRKYGSTIVEMFLRKSLVK</sequence>
<evidence type="ECO:0000313" key="12">
    <source>
        <dbReference type="Proteomes" id="UP000002734"/>
    </source>
</evidence>
<dbReference type="PANTHER" id="PTHR34047:SF7">
    <property type="entry name" value="RNA-DIRECTED DNA POLYMERASE"/>
    <property type="match status" value="1"/>
</dbReference>
<dbReference type="InterPro" id="IPR000123">
    <property type="entry name" value="Reverse_transcriptase_msDNA"/>
</dbReference>
<dbReference type="HOGENOM" id="CLU_028398_2_2_6"/>
<protein>
    <recommendedName>
        <fullName evidence="1">RNA-directed DNA polymerase</fullName>
        <ecNumber evidence="1">2.7.7.49</ecNumber>
    </recommendedName>
</protein>
<dbReference type="PRINTS" id="PR00866">
    <property type="entry name" value="RNADNAPOLMS"/>
</dbReference>
<organism evidence="11 12">
    <name type="scientific">Musicola paradisiaca (strain Ech703)</name>
    <name type="common">Dickeya paradisiaca</name>
    <name type="synonym">Dickeya dadantii</name>
    <dbReference type="NCBI Taxonomy" id="579405"/>
    <lineage>
        <taxon>Bacteria</taxon>
        <taxon>Pseudomonadati</taxon>
        <taxon>Pseudomonadota</taxon>
        <taxon>Gammaproteobacteria</taxon>
        <taxon>Enterobacterales</taxon>
        <taxon>Pectobacteriaceae</taxon>
        <taxon>Musicola</taxon>
    </lineage>
</organism>
<dbReference type="EC" id="2.7.7.49" evidence="1"/>
<evidence type="ECO:0000256" key="1">
    <source>
        <dbReference type="ARBA" id="ARBA00012493"/>
    </source>
</evidence>
<dbReference type="GO" id="GO:0051607">
    <property type="term" value="P:defense response to virus"/>
    <property type="evidence" value="ECO:0007669"/>
    <property type="project" value="UniProtKB-KW"/>
</dbReference>
<keyword evidence="6 11" id="KW-0695">RNA-directed DNA polymerase</keyword>
<evidence type="ECO:0000256" key="5">
    <source>
        <dbReference type="ARBA" id="ARBA00022842"/>
    </source>
</evidence>
<evidence type="ECO:0000256" key="4">
    <source>
        <dbReference type="ARBA" id="ARBA00022723"/>
    </source>
</evidence>
<dbReference type="KEGG" id="dda:Dd703_2371"/>
<accession>C6C8I8</accession>
<dbReference type="AlphaFoldDB" id="C6C8I8"/>
<dbReference type="EMBL" id="CP001654">
    <property type="protein sequence ID" value="ACS86154.1"/>
    <property type="molecule type" value="Genomic_DNA"/>
</dbReference>
<proteinExistence type="inferred from homology"/>